<organism evidence="1">
    <name type="scientific">uncultured Caudovirales phage</name>
    <dbReference type="NCBI Taxonomy" id="2100421"/>
    <lineage>
        <taxon>Viruses</taxon>
        <taxon>Duplodnaviria</taxon>
        <taxon>Heunggongvirae</taxon>
        <taxon>Uroviricota</taxon>
        <taxon>Caudoviricetes</taxon>
        <taxon>Peduoviridae</taxon>
        <taxon>Maltschvirus</taxon>
        <taxon>Maltschvirus maltsch</taxon>
    </lineage>
</organism>
<dbReference type="EMBL" id="LR798334">
    <property type="protein sequence ID" value="CAB5223929.1"/>
    <property type="molecule type" value="Genomic_DNA"/>
</dbReference>
<evidence type="ECO:0000313" key="1">
    <source>
        <dbReference type="EMBL" id="CAB5223929.1"/>
    </source>
</evidence>
<proteinExistence type="predicted"/>
<gene>
    <name evidence="1" type="ORF">UFOVP735_17</name>
</gene>
<reference evidence="1" key="1">
    <citation type="submission" date="2020-05" db="EMBL/GenBank/DDBJ databases">
        <authorList>
            <person name="Chiriac C."/>
            <person name="Salcher M."/>
            <person name="Ghai R."/>
            <person name="Kavagutti S V."/>
        </authorList>
    </citation>
    <scope>NUCLEOTIDE SEQUENCE</scope>
</reference>
<protein>
    <submittedName>
        <fullName evidence="1">Uncharacterized protein</fullName>
    </submittedName>
</protein>
<accession>A0A6J7X0N4</accession>
<name>A0A6J7X0N4_9CAUD</name>
<sequence>MRTKRLATDNAIDEPLENSLEMEYNPPNALEIPPMPDVDQYAYRWVRFRNGDQDDFNNISQRMREGWAFVPLGEVPDGYVFPGLESKISALAGAAINGDLVLAKLPRRKAEAIQKWAEDRAIQAEQAFDMKTVSYDDSTGRAQRFANEGSKRFSRGRRPSFG</sequence>